<dbReference type="AlphaFoldDB" id="A0A2T7P4F9"/>
<dbReference type="PANTHER" id="PTHR19290:SF163">
    <property type="entry name" value="BASIC HELIX-LOOP-HELIX NEURAL TRANSCRIPTION FACTOR TAP"/>
    <property type="match status" value="1"/>
</dbReference>
<dbReference type="OrthoDB" id="6241467at2759"/>
<dbReference type="SUPFAM" id="SSF47459">
    <property type="entry name" value="HLH, helix-loop-helix DNA-binding domain"/>
    <property type="match status" value="1"/>
</dbReference>
<dbReference type="EMBL" id="PZQS01000006">
    <property type="protein sequence ID" value="PVD28296.1"/>
    <property type="molecule type" value="Genomic_DNA"/>
</dbReference>
<dbReference type="PANTHER" id="PTHR19290">
    <property type="entry name" value="BASIC HELIX-LOOP-HELIX PROTEIN NEUROGENIN-RELATED"/>
    <property type="match status" value="1"/>
</dbReference>
<dbReference type="GO" id="GO:0070888">
    <property type="term" value="F:E-box binding"/>
    <property type="evidence" value="ECO:0007669"/>
    <property type="project" value="TreeGrafter"/>
</dbReference>
<dbReference type="Gene3D" id="4.10.280.10">
    <property type="entry name" value="Helix-loop-helix DNA-binding domain"/>
    <property type="match status" value="1"/>
</dbReference>
<dbReference type="SMART" id="SM00353">
    <property type="entry name" value="HLH"/>
    <property type="match status" value="1"/>
</dbReference>
<dbReference type="GO" id="GO:0045944">
    <property type="term" value="P:positive regulation of transcription by RNA polymerase II"/>
    <property type="evidence" value="ECO:0007669"/>
    <property type="project" value="TreeGrafter"/>
</dbReference>
<protein>
    <recommendedName>
        <fullName evidence="1">BHLH domain-containing protein</fullName>
    </recommendedName>
</protein>
<evidence type="ECO:0000259" key="1">
    <source>
        <dbReference type="PROSITE" id="PS50888"/>
    </source>
</evidence>
<sequence length="176" mass="19959">MVLLHPAGCLQTFLELDQGQQLAPRTRRKRKHVPHRLRSQEFVRRRNSRERRRVRIINAAFESLRHRVPRLQQDAQASKISILRQARLYILSLTSFLNAVDGGTWAHQTATDPVAKGKVTPSSSDIIESEGNRTRLSLLDTEIEPHKGTDQKACVWEDLDSERAASGDEDSVPCST</sequence>
<accession>A0A2T7P4F9</accession>
<dbReference type="GO" id="GO:0046983">
    <property type="term" value="F:protein dimerization activity"/>
    <property type="evidence" value="ECO:0007669"/>
    <property type="project" value="InterPro"/>
</dbReference>
<dbReference type="Pfam" id="PF00010">
    <property type="entry name" value="HLH"/>
    <property type="match status" value="1"/>
</dbReference>
<dbReference type="GO" id="GO:0000981">
    <property type="term" value="F:DNA-binding transcription factor activity, RNA polymerase II-specific"/>
    <property type="evidence" value="ECO:0007669"/>
    <property type="project" value="TreeGrafter"/>
</dbReference>
<dbReference type="GO" id="GO:0005634">
    <property type="term" value="C:nucleus"/>
    <property type="evidence" value="ECO:0007669"/>
    <property type="project" value="TreeGrafter"/>
</dbReference>
<dbReference type="InterPro" id="IPR050359">
    <property type="entry name" value="bHLH_transcription_factors"/>
</dbReference>
<dbReference type="InterPro" id="IPR011598">
    <property type="entry name" value="bHLH_dom"/>
</dbReference>
<keyword evidence="3" id="KW-1185">Reference proteome</keyword>
<dbReference type="GO" id="GO:0007423">
    <property type="term" value="P:sensory organ development"/>
    <property type="evidence" value="ECO:0007669"/>
    <property type="project" value="TreeGrafter"/>
</dbReference>
<proteinExistence type="predicted"/>
<comment type="caution">
    <text evidence="2">The sequence shown here is derived from an EMBL/GenBank/DDBJ whole genome shotgun (WGS) entry which is preliminary data.</text>
</comment>
<dbReference type="GO" id="GO:0061564">
    <property type="term" value="P:axon development"/>
    <property type="evidence" value="ECO:0007669"/>
    <property type="project" value="TreeGrafter"/>
</dbReference>
<name>A0A2T7P4F9_POMCA</name>
<feature type="domain" description="BHLH" evidence="1">
    <location>
        <begin position="41"/>
        <end position="93"/>
    </location>
</feature>
<dbReference type="PROSITE" id="PS50888">
    <property type="entry name" value="BHLH"/>
    <property type="match status" value="1"/>
</dbReference>
<organism evidence="2 3">
    <name type="scientific">Pomacea canaliculata</name>
    <name type="common">Golden apple snail</name>
    <dbReference type="NCBI Taxonomy" id="400727"/>
    <lineage>
        <taxon>Eukaryota</taxon>
        <taxon>Metazoa</taxon>
        <taxon>Spiralia</taxon>
        <taxon>Lophotrochozoa</taxon>
        <taxon>Mollusca</taxon>
        <taxon>Gastropoda</taxon>
        <taxon>Caenogastropoda</taxon>
        <taxon>Architaenioglossa</taxon>
        <taxon>Ampullarioidea</taxon>
        <taxon>Ampullariidae</taxon>
        <taxon>Pomacea</taxon>
    </lineage>
</organism>
<reference evidence="2 3" key="1">
    <citation type="submission" date="2018-04" db="EMBL/GenBank/DDBJ databases">
        <title>The genome of golden apple snail Pomacea canaliculata provides insight into stress tolerance and invasive adaptation.</title>
        <authorList>
            <person name="Liu C."/>
            <person name="Liu B."/>
            <person name="Ren Y."/>
            <person name="Zhang Y."/>
            <person name="Wang H."/>
            <person name="Li S."/>
            <person name="Jiang F."/>
            <person name="Yin L."/>
            <person name="Zhang G."/>
            <person name="Qian W."/>
            <person name="Fan W."/>
        </authorList>
    </citation>
    <scope>NUCLEOTIDE SEQUENCE [LARGE SCALE GENOMIC DNA]</scope>
    <source>
        <strain evidence="2">SZHN2017</strain>
        <tissue evidence="2">Muscle</tissue>
    </source>
</reference>
<dbReference type="Proteomes" id="UP000245119">
    <property type="component" value="Linkage Group LG6"/>
</dbReference>
<gene>
    <name evidence="2" type="ORF">C0Q70_10883</name>
</gene>
<evidence type="ECO:0000313" key="3">
    <source>
        <dbReference type="Proteomes" id="UP000245119"/>
    </source>
</evidence>
<dbReference type="InterPro" id="IPR036638">
    <property type="entry name" value="HLH_DNA-bd_sf"/>
</dbReference>
<evidence type="ECO:0000313" key="2">
    <source>
        <dbReference type="EMBL" id="PVD28296.1"/>
    </source>
</evidence>